<dbReference type="EMBL" id="HADX01009355">
    <property type="protein sequence ID" value="SBP31587.1"/>
    <property type="molecule type" value="Transcribed_RNA"/>
</dbReference>
<accession>A0A1A7YLT5</accession>
<organism evidence="1">
    <name type="scientific">Iconisemion striatum</name>
    <dbReference type="NCBI Taxonomy" id="60296"/>
    <lineage>
        <taxon>Eukaryota</taxon>
        <taxon>Metazoa</taxon>
        <taxon>Chordata</taxon>
        <taxon>Craniata</taxon>
        <taxon>Vertebrata</taxon>
        <taxon>Euteleostomi</taxon>
        <taxon>Actinopterygii</taxon>
        <taxon>Neopterygii</taxon>
        <taxon>Teleostei</taxon>
        <taxon>Neoteleostei</taxon>
        <taxon>Acanthomorphata</taxon>
        <taxon>Ovalentaria</taxon>
        <taxon>Atherinomorphae</taxon>
        <taxon>Cyprinodontiformes</taxon>
        <taxon>Nothobranchiidae</taxon>
        <taxon>Iconisemion</taxon>
    </lineage>
</organism>
<name>A0A1A7YLT5_9TELE</name>
<reference evidence="1" key="2">
    <citation type="submission" date="2016-06" db="EMBL/GenBank/DDBJ databases">
        <title>The genome of a short-lived fish provides insights into sex chromosome evolution and the genetic control of aging.</title>
        <authorList>
            <person name="Reichwald K."/>
            <person name="Felder M."/>
            <person name="Petzold A."/>
            <person name="Koch P."/>
            <person name="Groth M."/>
            <person name="Platzer M."/>
        </authorList>
    </citation>
    <scope>NUCLEOTIDE SEQUENCE</scope>
    <source>
        <tissue evidence="1">Brain</tissue>
    </source>
</reference>
<dbReference type="AlphaFoldDB" id="A0A1A7YLT5"/>
<evidence type="ECO:0000313" key="1">
    <source>
        <dbReference type="EMBL" id="SBP31587.1"/>
    </source>
</evidence>
<feature type="non-terminal residue" evidence="1">
    <location>
        <position position="1"/>
    </location>
</feature>
<sequence>APNLKEFIATHLDISCAKFESDRMKNNNFTEVFMQTLQARIPKWHHLAQSVPNGAI</sequence>
<gene>
    <name evidence="1" type="primary">Nfu_g_1_016497</name>
</gene>
<reference evidence="1" key="1">
    <citation type="submission" date="2016-05" db="EMBL/GenBank/DDBJ databases">
        <authorList>
            <person name="Lavstsen T."/>
            <person name="Jespersen J.S."/>
        </authorList>
    </citation>
    <scope>NUCLEOTIDE SEQUENCE</scope>
    <source>
        <tissue evidence="1">Brain</tissue>
    </source>
</reference>
<protein>
    <submittedName>
        <fullName evidence="1">Uncharacterized protein</fullName>
    </submittedName>
</protein>
<proteinExistence type="predicted"/>
<feature type="non-terminal residue" evidence="1">
    <location>
        <position position="56"/>
    </location>
</feature>